<dbReference type="Proteomes" id="UP001201980">
    <property type="component" value="Unassembled WGS sequence"/>
</dbReference>
<dbReference type="GO" id="GO:0016020">
    <property type="term" value="C:membrane"/>
    <property type="evidence" value="ECO:0007669"/>
    <property type="project" value="UniProtKB-SubCell"/>
</dbReference>
<keyword evidence="3 5" id="KW-1133">Transmembrane helix</keyword>
<evidence type="ECO:0000313" key="7">
    <source>
        <dbReference type="Proteomes" id="UP001201980"/>
    </source>
</evidence>
<protein>
    <submittedName>
        <fullName evidence="6">CorA-like Mg2+ transporter</fullName>
    </submittedName>
</protein>
<accession>A0AAD5WTT7</accession>
<dbReference type="SUPFAM" id="SSF144083">
    <property type="entry name" value="Magnesium transport protein CorA, transmembrane region"/>
    <property type="match status" value="1"/>
</dbReference>
<evidence type="ECO:0000256" key="4">
    <source>
        <dbReference type="ARBA" id="ARBA00023136"/>
    </source>
</evidence>
<dbReference type="EMBL" id="JAKWBI020000113">
    <property type="protein sequence ID" value="KAJ2902408.1"/>
    <property type="molecule type" value="Genomic_DNA"/>
</dbReference>
<evidence type="ECO:0000256" key="3">
    <source>
        <dbReference type="ARBA" id="ARBA00022989"/>
    </source>
</evidence>
<dbReference type="Gene3D" id="1.20.58.340">
    <property type="entry name" value="Magnesium transport protein CorA, transmembrane region"/>
    <property type="match status" value="1"/>
</dbReference>
<evidence type="ECO:0000256" key="2">
    <source>
        <dbReference type="ARBA" id="ARBA00022692"/>
    </source>
</evidence>
<dbReference type="InterPro" id="IPR045863">
    <property type="entry name" value="CorA_TM1_TM2"/>
</dbReference>
<sequence>MLLDLKFSVGTLGLAMGTFLAGLYGMNLENFIEETKWGFVGITSMSVFFSLTVCFYGLAKLRRVQRVKMYGDMGAGDGQRMLRGMGMGMGGQGGGGSGHQHWFQDDGPVRLLEARNREKLRRIHQQKERAIVQRQRKWWNITRGGAGAGGR</sequence>
<evidence type="ECO:0000256" key="5">
    <source>
        <dbReference type="SAM" id="Phobius"/>
    </source>
</evidence>
<evidence type="ECO:0000256" key="1">
    <source>
        <dbReference type="ARBA" id="ARBA00004141"/>
    </source>
</evidence>
<gene>
    <name evidence="6" type="ORF">MKZ38_000597</name>
</gene>
<organism evidence="6 7">
    <name type="scientific">Zalerion maritima</name>
    <dbReference type="NCBI Taxonomy" id="339359"/>
    <lineage>
        <taxon>Eukaryota</taxon>
        <taxon>Fungi</taxon>
        <taxon>Dikarya</taxon>
        <taxon>Ascomycota</taxon>
        <taxon>Pezizomycotina</taxon>
        <taxon>Sordariomycetes</taxon>
        <taxon>Lulworthiomycetidae</taxon>
        <taxon>Lulworthiales</taxon>
        <taxon>Lulworthiaceae</taxon>
        <taxon>Zalerion</taxon>
    </lineage>
</organism>
<keyword evidence="4 5" id="KW-0472">Membrane</keyword>
<comment type="caution">
    <text evidence="6">The sequence shown here is derived from an EMBL/GenBank/DDBJ whole genome shotgun (WGS) entry which is preliminary data.</text>
</comment>
<comment type="subcellular location">
    <subcellularLocation>
        <location evidence="1">Membrane</location>
        <topology evidence="1">Multi-pass membrane protein</topology>
    </subcellularLocation>
</comment>
<reference evidence="6" key="1">
    <citation type="submission" date="2022-07" db="EMBL/GenBank/DDBJ databases">
        <title>Draft genome sequence of Zalerion maritima ATCC 34329, a (micro)plastics degrading marine fungus.</title>
        <authorList>
            <person name="Paco A."/>
            <person name="Goncalves M.F.M."/>
            <person name="Rocha-Santos T.A.P."/>
            <person name="Alves A."/>
        </authorList>
    </citation>
    <scope>NUCLEOTIDE SEQUENCE</scope>
    <source>
        <strain evidence="6">ATCC 34329</strain>
    </source>
</reference>
<evidence type="ECO:0000313" key="6">
    <source>
        <dbReference type="EMBL" id="KAJ2902408.1"/>
    </source>
</evidence>
<keyword evidence="7" id="KW-1185">Reference proteome</keyword>
<dbReference type="AlphaFoldDB" id="A0AAD5WTT7"/>
<proteinExistence type="predicted"/>
<name>A0AAD5WTT7_9PEZI</name>
<keyword evidence="2 5" id="KW-0812">Transmembrane</keyword>
<feature type="transmembrane region" description="Helical" evidence="5">
    <location>
        <begin position="7"/>
        <end position="25"/>
    </location>
</feature>
<feature type="transmembrane region" description="Helical" evidence="5">
    <location>
        <begin position="37"/>
        <end position="59"/>
    </location>
</feature>